<dbReference type="GO" id="GO:0016787">
    <property type="term" value="F:hydrolase activity"/>
    <property type="evidence" value="ECO:0007669"/>
    <property type="project" value="UniProtKB-KW"/>
</dbReference>
<dbReference type="AlphaFoldDB" id="A0A843BDL9"/>
<dbReference type="PRINTS" id="PR00111">
    <property type="entry name" value="ABHYDROLASE"/>
</dbReference>
<reference evidence="2" key="1">
    <citation type="submission" date="2020-12" db="EMBL/GenBank/DDBJ databases">
        <title>Comamonas sp. nov., isolated from stream water.</title>
        <authorList>
            <person name="Park K.-H."/>
        </authorList>
    </citation>
    <scope>NUCLEOTIDE SEQUENCE</scope>
    <source>
        <strain evidence="2">EJ-4</strain>
    </source>
</reference>
<keyword evidence="3" id="KW-1185">Reference proteome</keyword>
<dbReference type="InterPro" id="IPR000073">
    <property type="entry name" value="AB_hydrolase_1"/>
</dbReference>
<dbReference type="InterPro" id="IPR022742">
    <property type="entry name" value="Hydrolase_4"/>
</dbReference>
<name>A0A843BDL9_9BURK</name>
<dbReference type="RefSeq" id="WP_198460662.1">
    <property type="nucleotide sequence ID" value="NZ_JABBCQ020000011.1"/>
</dbReference>
<comment type="caution">
    <text evidence="2">The sequence shown here is derived from an EMBL/GenBank/DDBJ whole genome shotgun (WGS) entry which is preliminary data.</text>
</comment>
<proteinExistence type="predicted"/>
<dbReference type="PANTHER" id="PTHR12277">
    <property type="entry name" value="ALPHA/BETA HYDROLASE DOMAIN-CONTAINING PROTEIN"/>
    <property type="match status" value="1"/>
</dbReference>
<dbReference type="PANTHER" id="PTHR12277:SF81">
    <property type="entry name" value="PROTEIN ABHD13"/>
    <property type="match status" value="1"/>
</dbReference>
<dbReference type="EMBL" id="JABBCQ020000011">
    <property type="protein sequence ID" value="MBI1625517.1"/>
    <property type="molecule type" value="Genomic_DNA"/>
</dbReference>
<dbReference type="SUPFAM" id="SSF53474">
    <property type="entry name" value="alpha/beta-Hydrolases"/>
    <property type="match status" value="1"/>
</dbReference>
<evidence type="ECO:0000313" key="3">
    <source>
        <dbReference type="Proteomes" id="UP000530032"/>
    </source>
</evidence>
<keyword evidence="2" id="KW-0378">Hydrolase</keyword>
<protein>
    <submittedName>
        <fullName evidence="2">Alpha/beta fold hydrolase</fullName>
    </submittedName>
</protein>
<accession>A0A843BDL9</accession>
<sequence>MPFLSRFWSLRRAMVALGLAMLAGLASWGLNELDARQRLWIFQPSDRSWPGANTAGMQEQWIDFRSRDGSAAKLHALWMPSSNTKAPLLLFLHGARWNVTGSSPRIRRLHAMGFSVLAVDYRGFGQSSKALPSEASAAEDARAAWRWLGQKAGGKPRYIFGHSLGGAIAIDLASAVNDEQGVIVESTFTSIPDVLDSMRWGWLPVGWLITQRFDSVDKVARIGSPLLVVHGSADPLIPARLGQQLFDAAQQPKRFLLVDGATHHNTQSKALKQYRAALQELFGMKADAQ</sequence>
<feature type="domain" description="Serine aminopeptidase S33" evidence="1">
    <location>
        <begin position="88"/>
        <end position="193"/>
    </location>
</feature>
<organism evidence="2 3">
    <name type="scientific">Comamonas suwonensis</name>
    <dbReference type="NCBI Taxonomy" id="2606214"/>
    <lineage>
        <taxon>Bacteria</taxon>
        <taxon>Pseudomonadati</taxon>
        <taxon>Pseudomonadota</taxon>
        <taxon>Betaproteobacteria</taxon>
        <taxon>Burkholderiales</taxon>
        <taxon>Comamonadaceae</taxon>
        <taxon>Comamonas</taxon>
    </lineage>
</organism>
<dbReference type="Pfam" id="PF12146">
    <property type="entry name" value="Hydrolase_4"/>
    <property type="match status" value="1"/>
</dbReference>
<gene>
    <name evidence="2" type="ORF">HF327_013520</name>
</gene>
<dbReference type="InterPro" id="IPR029058">
    <property type="entry name" value="AB_hydrolase_fold"/>
</dbReference>
<dbReference type="Proteomes" id="UP000530032">
    <property type="component" value="Unassembled WGS sequence"/>
</dbReference>
<evidence type="ECO:0000259" key="1">
    <source>
        <dbReference type="Pfam" id="PF12146"/>
    </source>
</evidence>
<evidence type="ECO:0000313" key="2">
    <source>
        <dbReference type="EMBL" id="MBI1625517.1"/>
    </source>
</evidence>
<dbReference type="Gene3D" id="3.40.50.1820">
    <property type="entry name" value="alpha/beta hydrolase"/>
    <property type="match status" value="1"/>
</dbReference>